<evidence type="ECO:0000259" key="3">
    <source>
        <dbReference type="Pfam" id="PF13649"/>
    </source>
</evidence>
<sequence>MSEFNTIDWYDKNAENWSVLADGDDMSWPYSDFLSALPKTPAHILDLGCGNGRDILYFQKKGHFVDGIDGSKELCKYAEKSSNTQIYQQNFSQLKLKKNHYDGIFANAILMHIEPQDRINFLDQVFCGLCKNGVFYAHYPKGSESTLADDGRLLHLTPDWPLLAKTYNWNLELHEGRPQFLLPEDQNWEVIRFRKN</sequence>
<organism evidence="4 5">
    <name type="scientific">Lentisphaera profundi</name>
    <dbReference type="NCBI Taxonomy" id="1658616"/>
    <lineage>
        <taxon>Bacteria</taxon>
        <taxon>Pseudomonadati</taxon>
        <taxon>Lentisphaerota</taxon>
        <taxon>Lentisphaeria</taxon>
        <taxon>Lentisphaerales</taxon>
        <taxon>Lentisphaeraceae</taxon>
        <taxon>Lentisphaera</taxon>
    </lineage>
</organism>
<dbReference type="Pfam" id="PF13649">
    <property type="entry name" value="Methyltransf_25"/>
    <property type="match status" value="1"/>
</dbReference>
<name>A0ABY7VQY4_9BACT</name>
<dbReference type="PANTHER" id="PTHR43861:SF1">
    <property type="entry name" value="TRANS-ACONITATE 2-METHYLTRANSFERASE"/>
    <property type="match status" value="1"/>
</dbReference>
<dbReference type="EMBL" id="CP117811">
    <property type="protein sequence ID" value="WDE96124.1"/>
    <property type="molecule type" value="Genomic_DNA"/>
</dbReference>
<evidence type="ECO:0000313" key="5">
    <source>
        <dbReference type="Proteomes" id="UP001214250"/>
    </source>
</evidence>
<dbReference type="Proteomes" id="UP001214250">
    <property type="component" value="Chromosome 1"/>
</dbReference>
<feature type="domain" description="Methyltransferase" evidence="3">
    <location>
        <begin position="44"/>
        <end position="132"/>
    </location>
</feature>
<dbReference type="Gene3D" id="3.40.50.150">
    <property type="entry name" value="Vaccinia Virus protein VP39"/>
    <property type="match status" value="1"/>
</dbReference>
<keyword evidence="2" id="KW-0808">Transferase</keyword>
<protein>
    <submittedName>
        <fullName evidence="4">Class I SAM-dependent methyltransferase</fullName>
    </submittedName>
</protein>
<dbReference type="InterPro" id="IPR041698">
    <property type="entry name" value="Methyltransf_25"/>
</dbReference>
<accession>A0ABY7VQY4</accession>
<dbReference type="GO" id="GO:0008168">
    <property type="term" value="F:methyltransferase activity"/>
    <property type="evidence" value="ECO:0007669"/>
    <property type="project" value="UniProtKB-KW"/>
</dbReference>
<dbReference type="InterPro" id="IPR029063">
    <property type="entry name" value="SAM-dependent_MTases_sf"/>
</dbReference>
<dbReference type="SUPFAM" id="SSF53335">
    <property type="entry name" value="S-adenosyl-L-methionine-dependent methyltransferases"/>
    <property type="match status" value="1"/>
</dbReference>
<keyword evidence="5" id="KW-1185">Reference proteome</keyword>
<dbReference type="CDD" id="cd02440">
    <property type="entry name" value="AdoMet_MTases"/>
    <property type="match status" value="1"/>
</dbReference>
<gene>
    <name evidence="4" type="ORF">PQO03_10405</name>
</gene>
<evidence type="ECO:0000256" key="2">
    <source>
        <dbReference type="ARBA" id="ARBA00022679"/>
    </source>
</evidence>
<evidence type="ECO:0000313" key="4">
    <source>
        <dbReference type="EMBL" id="WDE96124.1"/>
    </source>
</evidence>
<dbReference type="GO" id="GO:0032259">
    <property type="term" value="P:methylation"/>
    <property type="evidence" value="ECO:0007669"/>
    <property type="project" value="UniProtKB-KW"/>
</dbReference>
<dbReference type="RefSeq" id="WP_274150171.1">
    <property type="nucleotide sequence ID" value="NZ_CP117811.1"/>
</dbReference>
<keyword evidence="1 4" id="KW-0489">Methyltransferase</keyword>
<dbReference type="PANTHER" id="PTHR43861">
    <property type="entry name" value="TRANS-ACONITATE 2-METHYLTRANSFERASE-RELATED"/>
    <property type="match status" value="1"/>
</dbReference>
<proteinExistence type="predicted"/>
<reference evidence="4 5" key="1">
    <citation type="submission" date="2023-02" db="EMBL/GenBank/DDBJ databases">
        <title>Genome sequence of Lentisphaera profundi SAORIC-696.</title>
        <authorList>
            <person name="Kim e."/>
            <person name="Cho J.-C."/>
            <person name="Choi A."/>
            <person name="Kang I."/>
        </authorList>
    </citation>
    <scope>NUCLEOTIDE SEQUENCE [LARGE SCALE GENOMIC DNA]</scope>
    <source>
        <strain evidence="4 5">SAORIC-696</strain>
    </source>
</reference>
<evidence type="ECO:0000256" key="1">
    <source>
        <dbReference type="ARBA" id="ARBA00022603"/>
    </source>
</evidence>